<dbReference type="InterPro" id="IPR016039">
    <property type="entry name" value="Thiolase-like"/>
</dbReference>
<sequence length="354" mass="37022">MTTLVAVHSVVPPHRYPQAELTAAFAELCLPDPTRRGVLERVHANAGVEFRHLARPLEAYAGLTDVRSANEVWIEVASELGEQAVKGALAVAGIAPGEVDLIISTTITGVAVPSIEARIAGQLGLRPDVVRMPLFGLGCVAGAAGVARLHDHLAGHPDQVAVLLSVELCSLTVQRDDPSMANAVASGLFGDGAAAVVAVGAERAAAMGADGPRVIASRSHLYPDTMRTMGWDVVPSGLKIVLDAGVPELVEKCLGPDVREFLADNGFTIDDVSAWVSHPGGPKVIRAIETTLDLPDGALQPTWDSLARVGNLSSASVLHVLADIERDRRPAPGEIGVMMALGPGFCSELVLLQW</sequence>
<dbReference type="InterPro" id="IPR001099">
    <property type="entry name" value="Chalcone/stilbene_synt_N"/>
</dbReference>
<dbReference type="GO" id="GO:0030639">
    <property type="term" value="P:polyketide biosynthetic process"/>
    <property type="evidence" value="ECO:0007669"/>
    <property type="project" value="TreeGrafter"/>
</dbReference>
<dbReference type="InterPro" id="IPR011141">
    <property type="entry name" value="Polyketide_synthase_type-III"/>
</dbReference>
<dbReference type="AlphaFoldDB" id="A0AAU8DPV2"/>
<dbReference type="SUPFAM" id="SSF53901">
    <property type="entry name" value="Thiolase-like"/>
    <property type="match status" value="1"/>
</dbReference>
<comment type="similarity">
    <text evidence="1">Belongs to the thiolase-like superfamily. Chalcone/stilbene synthases family.</text>
</comment>
<evidence type="ECO:0000313" key="7">
    <source>
        <dbReference type="EMBL" id="XCG63391.1"/>
    </source>
</evidence>
<evidence type="ECO:0000256" key="4">
    <source>
        <dbReference type="PIRSR" id="PIRSR000451-1"/>
    </source>
</evidence>
<accession>A0AAU8DPV2</accession>
<organism evidence="7">
    <name type="scientific">Nakamurella sp. A5-74</name>
    <dbReference type="NCBI Taxonomy" id="3158264"/>
    <lineage>
        <taxon>Bacteria</taxon>
        <taxon>Bacillati</taxon>
        <taxon>Actinomycetota</taxon>
        <taxon>Actinomycetes</taxon>
        <taxon>Nakamurellales</taxon>
        <taxon>Nakamurellaceae</taxon>
        <taxon>Nakamurella</taxon>
    </lineage>
</organism>
<reference evidence="7" key="1">
    <citation type="submission" date="2024-05" db="EMBL/GenBank/DDBJ databases">
        <authorList>
            <person name="Cai S.Y."/>
            <person name="Jin L.M."/>
            <person name="Li H.R."/>
        </authorList>
    </citation>
    <scope>NUCLEOTIDE SEQUENCE</scope>
    <source>
        <strain evidence="7">A5-74</strain>
    </source>
</reference>
<dbReference type="Gene3D" id="3.40.47.10">
    <property type="match status" value="2"/>
</dbReference>
<feature type="domain" description="Chalcone/stilbene synthase C-terminal" evidence="6">
    <location>
        <begin position="218"/>
        <end position="353"/>
    </location>
</feature>
<evidence type="ECO:0000256" key="3">
    <source>
        <dbReference type="ARBA" id="ARBA00023315"/>
    </source>
</evidence>
<name>A0AAU8DPV2_9ACTN</name>
<dbReference type="CDD" id="cd00831">
    <property type="entry name" value="CHS_like"/>
    <property type="match status" value="1"/>
</dbReference>
<protein>
    <submittedName>
        <fullName evidence="7">3-oxoacyl-[acyl-carrier-protein] synthase III C-terminal domain-containing protein</fullName>
    </submittedName>
</protein>
<evidence type="ECO:0000259" key="6">
    <source>
        <dbReference type="Pfam" id="PF02797"/>
    </source>
</evidence>
<gene>
    <name evidence="7" type="ORF">ABLG96_19680</name>
</gene>
<dbReference type="InterPro" id="IPR012328">
    <property type="entry name" value="Chalcone/stilbene_synt_C"/>
</dbReference>
<dbReference type="Pfam" id="PF00195">
    <property type="entry name" value="Chal_sti_synt_N"/>
    <property type="match status" value="1"/>
</dbReference>
<proteinExistence type="inferred from homology"/>
<keyword evidence="3" id="KW-0012">Acyltransferase</keyword>
<evidence type="ECO:0000256" key="1">
    <source>
        <dbReference type="ARBA" id="ARBA00005531"/>
    </source>
</evidence>
<dbReference type="Pfam" id="PF02797">
    <property type="entry name" value="Chal_sti_synt_C"/>
    <property type="match status" value="1"/>
</dbReference>
<feature type="domain" description="Chalcone/stilbene synthase N-terminal" evidence="5">
    <location>
        <begin position="64"/>
        <end position="201"/>
    </location>
</feature>
<feature type="active site" description="Acyl-thioester intermediate" evidence="4">
    <location>
        <position position="139"/>
    </location>
</feature>
<dbReference type="PANTHER" id="PTHR11877">
    <property type="entry name" value="HYDROXYMETHYLGLUTARYL-COA SYNTHASE"/>
    <property type="match status" value="1"/>
</dbReference>
<dbReference type="EMBL" id="CP159218">
    <property type="protein sequence ID" value="XCG63391.1"/>
    <property type="molecule type" value="Genomic_DNA"/>
</dbReference>
<keyword evidence="2" id="KW-0808">Transferase</keyword>
<dbReference type="GO" id="GO:0016747">
    <property type="term" value="F:acyltransferase activity, transferring groups other than amino-acyl groups"/>
    <property type="evidence" value="ECO:0007669"/>
    <property type="project" value="InterPro"/>
</dbReference>
<dbReference type="PANTHER" id="PTHR11877:SF99">
    <property type="entry name" value="1,3,6,8-TETRAHYDROXYNAPHTHALENE SYNTHASE"/>
    <property type="match status" value="1"/>
</dbReference>
<dbReference type="RefSeq" id="WP_353649006.1">
    <property type="nucleotide sequence ID" value="NZ_CP159218.1"/>
</dbReference>
<evidence type="ECO:0000256" key="2">
    <source>
        <dbReference type="ARBA" id="ARBA00022679"/>
    </source>
</evidence>
<dbReference type="PIRSF" id="PIRSF000451">
    <property type="entry name" value="PKS_III"/>
    <property type="match status" value="1"/>
</dbReference>
<evidence type="ECO:0000259" key="5">
    <source>
        <dbReference type="Pfam" id="PF00195"/>
    </source>
</evidence>